<dbReference type="SUPFAM" id="SSF54593">
    <property type="entry name" value="Glyoxalase/Bleomycin resistance protein/Dihydroxybiphenyl dioxygenase"/>
    <property type="match status" value="1"/>
</dbReference>
<dbReference type="EMBL" id="CANL01000046">
    <property type="protein sequence ID" value="CCM65052.1"/>
    <property type="molecule type" value="Genomic_DNA"/>
</dbReference>
<comment type="caution">
    <text evidence="2">The sequence shown here is derived from an EMBL/GenBank/DDBJ whole genome shotgun (WGS) entry which is preliminary data.</text>
</comment>
<name>R4Z730_9ACTN</name>
<proteinExistence type="predicted"/>
<keyword evidence="3" id="KW-1185">Reference proteome</keyword>
<dbReference type="Pfam" id="PF00903">
    <property type="entry name" value="Glyoxalase"/>
    <property type="match status" value="1"/>
</dbReference>
<dbReference type="Proteomes" id="UP000018291">
    <property type="component" value="Unassembled WGS sequence"/>
</dbReference>
<evidence type="ECO:0000259" key="1">
    <source>
        <dbReference type="PROSITE" id="PS51819"/>
    </source>
</evidence>
<dbReference type="InterPro" id="IPR037523">
    <property type="entry name" value="VOC_core"/>
</dbReference>
<gene>
    <name evidence="2" type="ORF">BN381_500010</name>
</gene>
<dbReference type="PROSITE" id="PS51819">
    <property type="entry name" value="VOC"/>
    <property type="match status" value="1"/>
</dbReference>
<dbReference type="AlphaFoldDB" id="R4Z730"/>
<dbReference type="InterPro" id="IPR004360">
    <property type="entry name" value="Glyas_Fos-R_dOase_dom"/>
</dbReference>
<organism evidence="2 3">
    <name type="scientific">Candidatus Neomicrothrix parvicella RN1</name>
    <dbReference type="NCBI Taxonomy" id="1229780"/>
    <lineage>
        <taxon>Bacteria</taxon>
        <taxon>Bacillati</taxon>
        <taxon>Actinomycetota</taxon>
        <taxon>Acidimicrobiia</taxon>
        <taxon>Acidimicrobiales</taxon>
        <taxon>Microthrixaceae</taxon>
        <taxon>Candidatus Neomicrothrix</taxon>
    </lineage>
</organism>
<feature type="domain" description="VOC" evidence="1">
    <location>
        <begin position="1"/>
        <end position="52"/>
    </location>
</feature>
<evidence type="ECO:0000313" key="2">
    <source>
        <dbReference type="EMBL" id="CCM65052.1"/>
    </source>
</evidence>
<dbReference type="STRING" id="1229780.BN381_500010"/>
<dbReference type="InterPro" id="IPR029068">
    <property type="entry name" value="Glyas_Bleomycin-R_OHBP_Dase"/>
</dbReference>
<sequence>MGFAVDNREALDAWQARLADLGVEHSPVEDTASGSALVFRDPDQIQLEMWWTKPRVG</sequence>
<reference evidence="2 3" key="1">
    <citation type="journal article" date="2013" name="ISME J.">
        <title>Metabolic model for the filamentous 'Candidatus Microthrix parvicella' based on genomic and metagenomic analyses.</title>
        <authorList>
            <person name="Jon McIlroy S."/>
            <person name="Kristiansen R."/>
            <person name="Albertsen M."/>
            <person name="Michael Karst S."/>
            <person name="Rossetti S."/>
            <person name="Lund Nielsen J."/>
            <person name="Tandoi V."/>
            <person name="James Seviour R."/>
            <person name="Nielsen P.H."/>
        </authorList>
    </citation>
    <scope>NUCLEOTIDE SEQUENCE [LARGE SCALE GENOMIC DNA]</scope>
    <source>
        <strain evidence="2 3">RN1</strain>
    </source>
</reference>
<accession>R4Z730</accession>
<dbReference type="Gene3D" id="3.10.180.10">
    <property type="entry name" value="2,3-Dihydroxybiphenyl 1,2-Dioxygenase, domain 1"/>
    <property type="match status" value="1"/>
</dbReference>
<dbReference type="HOGENOM" id="CLU_2988095_0_0_11"/>
<evidence type="ECO:0000313" key="3">
    <source>
        <dbReference type="Proteomes" id="UP000018291"/>
    </source>
</evidence>
<protein>
    <recommendedName>
        <fullName evidence="1">VOC domain-containing protein</fullName>
    </recommendedName>
</protein>